<evidence type="ECO:0000256" key="2">
    <source>
        <dbReference type="ARBA" id="ARBA00023136"/>
    </source>
</evidence>
<dbReference type="PANTHER" id="PTHR30329">
    <property type="entry name" value="STATOR ELEMENT OF FLAGELLAR MOTOR COMPLEX"/>
    <property type="match status" value="1"/>
</dbReference>
<accession>A0A1I2TNK2</accession>
<dbReference type="Pfam" id="PF07676">
    <property type="entry name" value="PD40"/>
    <property type="match status" value="2"/>
</dbReference>
<dbReference type="InterPro" id="IPR050330">
    <property type="entry name" value="Bact_OuterMem_StrucFunc"/>
</dbReference>
<dbReference type="InterPro" id="IPR036737">
    <property type="entry name" value="OmpA-like_sf"/>
</dbReference>
<evidence type="ECO:0000256" key="3">
    <source>
        <dbReference type="ARBA" id="ARBA00023237"/>
    </source>
</evidence>
<sequence length="649" mass="72414">MHNMLRQKPLARQLQQTGFIALLVLLLSSCGASQYLSKGDKRFGQEEYERAIQFYMQALGKANNAGEVNYKIAEAYRRSNRLAAAEPYYKAAIDASYRKEDAYFYYPLALKANGKYEEALRRMGEYVKVANSPQLRSMALRELENMQQLNEILGQGERFKVQSLEALNTDASEFGPYVQGNELIFASTRGPGKEYLGNGEGFLDIYTTTLTDSAAEMGGAVHKYESINSEDLHEAFATFTNDGSVMVFARGNEGTKKGRENVDLFVTYRRANGWTEPKELSINDPEAWDSSPAFTPDGKTLYFSSSRKGGLGGTDIYKSTLDDNGRFSKPENLGPEINTSGNESFVSVGPDGTVYIASDGLPGLGNLDLFRIENGRPVNLGKPVNSPGDDFGMYFVNEQFGFFSSNREGGKGGDDLYRFVRSDRKLVKFFVDGTLYQLREGARQRTLVPNNTVILQDATGKQIAMASTDAEGKFSFPLDSASTYSVVAEKPNYFTARQRVTTEGKMPAQSELKDPMNEVRLTTTLVLNEIVKEKPIVLENIFYDFDKANIRPDAAVELDKLVQILIDNPAISIELSSHTDSRGSDIYNVDLSQRRAESAVEYIISKGIDRARITAKGYGESRPVVKNAKTEEQHQRNRRTEFKVVRIQE</sequence>
<dbReference type="PROSITE" id="PS51123">
    <property type="entry name" value="OMPA_2"/>
    <property type="match status" value="1"/>
</dbReference>
<dbReference type="SUPFAM" id="SSF82171">
    <property type="entry name" value="DPP6 N-terminal domain-like"/>
    <property type="match status" value="1"/>
</dbReference>
<feature type="region of interest" description="Disordered" evidence="5">
    <location>
        <begin position="321"/>
        <end position="343"/>
    </location>
</feature>
<gene>
    <name evidence="7" type="ORF">SAMN05421739_103164</name>
</gene>
<keyword evidence="2 4" id="KW-0472">Membrane</keyword>
<dbReference type="SUPFAM" id="SSF49478">
    <property type="entry name" value="Cna protein B-type domain"/>
    <property type="match status" value="1"/>
</dbReference>
<dbReference type="CDD" id="cd07185">
    <property type="entry name" value="OmpA_C-like"/>
    <property type="match status" value="1"/>
</dbReference>
<name>A0A1I2TNK2_9BACT</name>
<keyword evidence="3" id="KW-0998">Cell outer membrane</keyword>
<evidence type="ECO:0000256" key="1">
    <source>
        <dbReference type="ARBA" id="ARBA00004442"/>
    </source>
</evidence>
<evidence type="ECO:0000259" key="6">
    <source>
        <dbReference type="PROSITE" id="PS51123"/>
    </source>
</evidence>
<dbReference type="AlphaFoldDB" id="A0A1I2TNK2"/>
<dbReference type="SUPFAM" id="SSF103088">
    <property type="entry name" value="OmpA-like"/>
    <property type="match status" value="1"/>
</dbReference>
<dbReference type="PROSITE" id="PS51257">
    <property type="entry name" value="PROKAR_LIPOPROTEIN"/>
    <property type="match status" value="1"/>
</dbReference>
<dbReference type="EMBL" id="FOOT01000003">
    <property type="protein sequence ID" value="SFG64927.1"/>
    <property type="molecule type" value="Genomic_DNA"/>
</dbReference>
<dbReference type="PANTHER" id="PTHR30329:SF21">
    <property type="entry name" value="LIPOPROTEIN YIAD-RELATED"/>
    <property type="match status" value="1"/>
</dbReference>
<dbReference type="Gene3D" id="3.30.1330.60">
    <property type="entry name" value="OmpA-like domain"/>
    <property type="match status" value="1"/>
</dbReference>
<dbReference type="InterPro" id="IPR006664">
    <property type="entry name" value="OMP_bac"/>
</dbReference>
<dbReference type="OrthoDB" id="1488841at2"/>
<reference evidence="8" key="1">
    <citation type="submission" date="2016-10" db="EMBL/GenBank/DDBJ databases">
        <authorList>
            <person name="Varghese N."/>
            <person name="Submissions S."/>
        </authorList>
    </citation>
    <scope>NUCLEOTIDE SEQUENCE [LARGE SCALE GENOMIC DNA]</scope>
    <source>
        <strain evidence="8">LP51</strain>
    </source>
</reference>
<dbReference type="Proteomes" id="UP000198724">
    <property type="component" value="Unassembled WGS sequence"/>
</dbReference>
<dbReference type="Gene3D" id="2.120.10.30">
    <property type="entry name" value="TolB, C-terminal domain"/>
    <property type="match status" value="1"/>
</dbReference>
<proteinExistence type="predicted"/>
<comment type="subcellular location">
    <subcellularLocation>
        <location evidence="1">Cell outer membrane</location>
    </subcellularLocation>
</comment>
<feature type="domain" description="OmpA-like" evidence="6">
    <location>
        <begin position="530"/>
        <end position="648"/>
    </location>
</feature>
<protein>
    <submittedName>
        <fullName evidence="7">Outer membrane protein OmpA</fullName>
    </submittedName>
</protein>
<dbReference type="InterPro" id="IPR006665">
    <property type="entry name" value="OmpA-like"/>
</dbReference>
<dbReference type="InterPro" id="IPR011990">
    <property type="entry name" value="TPR-like_helical_dom_sf"/>
</dbReference>
<dbReference type="Gene3D" id="2.60.40.10">
    <property type="entry name" value="Immunoglobulins"/>
    <property type="match status" value="1"/>
</dbReference>
<dbReference type="STRING" id="1436961.SAMN05421739_103164"/>
<dbReference type="SUPFAM" id="SSF48452">
    <property type="entry name" value="TPR-like"/>
    <property type="match status" value="1"/>
</dbReference>
<dbReference type="InterPro" id="IPR011659">
    <property type="entry name" value="WD40"/>
</dbReference>
<dbReference type="InterPro" id="IPR013783">
    <property type="entry name" value="Ig-like_fold"/>
</dbReference>
<dbReference type="Pfam" id="PF00691">
    <property type="entry name" value="OmpA"/>
    <property type="match status" value="1"/>
</dbReference>
<dbReference type="GO" id="GO:0009279">
    <property type="term" value="C:cell outer membrane"/>
    <property type="evidence" value="ECO:0007669"/>
    <property type="project" value="UniProtKB-SubCell"/>
</dbReference>
<dbReference type="PRINTS" id="PR01021">
    <property type="entry name" value="OMPADOMAIN"/>
</dbReference>
<dbReference type="Gene3D" id="1.25.40.10">
    <property type="entry name" value="Tetratricopeptide repeat domain"/>
    <property type="match status" value="1"/>
</dbReference>
<dbReference type="InterPro" id="IPR011042">
    <property type="entry name" value="6-blade_b-propeller_TolB-like"/>
</dbReference>
<keyword evidence="8" id="KW-1185">Reference proteome</keyword>
<evidence type="ECO:0000313" key="8">
    <source>
        <dbReference type="Proteomes" id="UP000198724"/>
    </source>
</evidence>
<evidence type="ECO:0000256" key="4">
    <source>
        <dbReference type="PROSITE-ProRule" id="PRU00473"/>
    </source>
</evidence>
<evidence type="ECO:0000256" key="5">
    <source>
        <dbReference type="SAM" id="MobiDB-lite"/>
    </source>
</evidence>
<evidence type="ECO:0000313" key="7">
    <source>
        <dbReference type="EMBL" id="SFG64927.1"/>
    </source>
</evidence>
<organism evidence="7 8">
    <name type="scientific">Pontibacter chinhatensis</name>
    <dbReference type="NCBI Taxonomy" id="1436961"/>
    <lineage>
        <taxon>Bacteria</taxon>
        <taxon>Pseudomonadati</taxon>
        <taxon>Bacteroidota</taxon>
        <taxon>Cytophagia</taxon>
        <taxon>Cytophagales</taxon>
        <taxon>Hymenobacteraceae</taxon>
        <taxon>Pontibacter</taxon>
    </lineage>
</organism>